<dbReference type="InterPro" id="IPR000412">
    <property type="entry name" value="ABC_2_transport"/>
</dbReference>
<accession>A0ABV7YI62</accession>
<gene>
    <name evidence="8" type="ORF">ACFOUW_27270</name>
</gene>
<dbReference type="InterPro" id="IPR047817">
    <property type="entry name" value="ABC2_TM_bact-type"/>
</dbReference>
<sequence>MSATTAAYRAGWHRGLVEFRQSLTSPGDLFSTLFWPLLMVVVLIFVRDSEFGSSGLLLGTLFLPSVIGMNIAANGMLTTAGLLAIEREDGTLLRAKATPNGMQGYVVGKIVTVAGTTLIALLVVLIPGVFLVDGLAIGSVGAWVGLAGIVALGIVATLPIGLVIGSLFDNPRNAGLANLLMLGVIGISGIFYPLTALPTLVQWIAQVFPVYWLGLGARSVLLPDSAAAVELGSSWRTLETVGVLGIWAIAGLVLAPIVLRRMARRESGSALAKRREQMLQRTR</sequence>
<reference evidence="9" key="1">
    <citation type="journal article" date="2019" name="Int. J. Syst. Evol. Microbiol.">
        <title>The Global Catalogue of Microorganisms (GCM) 10K type strain sequencing project: providing services to taxonomists for standard genome sequencing and annotation.</title>
        <authorList>
            <consortium name="The Broad Institute Genomics Platform"/>
            <consortium name="The Broad Institute Genome Sequencing Center for Infectious Disease"/>
            <person name="Wu L."/>
            <person name="Ma J."/>
        </authorList>
    </citation>
    <scope>NUCLEOTIDE SEQUENCE [LARGE SCALE GENOMIC DNA]</scope>
    <source>
        <strain evidence="9">CGMCC 4.7241</strain>
    </source>
</reference>
<feature type="domain" description="ABC transmembrane type-2" evidence="7">
    <location>
        <begin position="27"/>
        <end position="262"/>
    </location>
</feature>
<evidence type="ECO:0000259" key="7">
    <source>
        <dbReference type="PROSITE" id="PS51012"/>
    </source>
</evidence>
<comment type="subcellular location">
    <subcellularLocation>
        <location evidence="1">Membrane</location>
        <topology evidence="1">Multi-pass membrane protein</topology>
    </subcellularLocation>
</comment>
<dbReference type="Proteomes" id="UP001595699">
    <property type="component" value="Unassembled WGS sequence"/>
</dbReference>
<protein>
    <submittedName>
        <fullName evidence="8">ABC transporter permease</fullName>
    </submittedName>
</protein>
<feature type="transmembrane region" description="Helical" evidence="6">
    <location>
        <begin position="241"/>
        <end position="259"/>
    </location>
</feature>
<dbReference type="PIRSF" id="PIRSF006648">
    <property type="entry name" value="DrrB"/>
    <property type="match status" value="1"/>
</dbReference>
<keyword evidence="5" id="KW-0046">Antibiotic resistance</keyword>
<keyword evidence="2 6" id="KW-0812">Transmembrane</keyword>
<dbReference type="RefSeq" id="WP_205121499.1">
    <property type="nucleotide sequence ID" value="NZ_JAFBCM010000001.1"/>
</dbReference>
<dbReference type="InterPro" id="IPR013525">
    <property type="entry name" value="ABC2_TM"/>
</dbReference>
<evidence type="ECO:0000313" key="8">
    <source>
        <dbReference type="EMBL" id="MFC3764568.1"/>
    </source>
</evidence>
<evidence type="ECO:0000256" key="3">
    <source>
        <dbReference type="ARBA" id="ARBA00022989"/>
    </source>
</evidence>
<dbReference type="EMBL" id="JBHRZH010000027">
    <property type="protein sequence ID" value="MFC3764568.1"/>
    <property type="molecule type" value="Genomic_DNA"/>
</dbReference>
<comment type="caution">
    <text evidence="8">The sequence shown here is derived from an EMBL/GenBank/DDBJ whole genome shotgun (WGS) entry which is preliminary data.</text>
</comment>
<evidence type="ECO:0000256" key="1">
    <source>
        <dbReference type="ARBA" id="ARBA00004141"/>
    </source>
</evidence>
<feature type="transmembrane region" description="Helical" evidence="6">
    <location>
        <begin position="29"/>
        <end position="46"/>
    </location>
</feature>
<feature type="transmembrane region" description="Helical" evidence="6">
    <location>
        <begin position="180"/>
        <end position="205"/>
    </location>
</feature>
<dbReference type="PANTHER" id="PTHR43229">
    <property type="entry name" value="NODULATION PROTEIN J"/>
    <property type="match status" value="1"/>
</dbReference>
<name>A0ABV7YI62_9ACTN</name>
<evidence type="ECO:0000313" key="9">
    <source>
        <dbReference type="Proteomes" id="UP001595699"/>
    </source>
</evidence>
<keyword evidence="4 6" id="KW-0472">Membrane</keyword>
<dbReference type="PROSITE" id="PS51012">
    <property type="entry name" value="ABC_TM2"/>
    <property type="match status" value="1"/>
</dbReference>
<dbReference type="PANTHER" id="PTHR43229:SF2">
    <property type="entry name" value="NODULATION PROTEIN J"/>
    <property type="match status" value="1"/>
</dbReference>
<feature type="transmembrane region" description="Helical" evidence="6">
    <location>
        <begin position="66"/>
        <end position="85"/>
    </location>
</feature>
<feature type="transmembrane region" description="Helical" evidence="6">
    <location>
        <begin position="142"/>
        <end position="168"/>
    </location>
</feature>
<evidence type="ECO:0000256" key="5">
    <source>
        <dbReference type="ARBA" id="ARBA00023251"/>
    </source>
</evidence>
<proteinExistence type="predicted"/>
<dbReference type="Pfam" id="PF12698">
    <property type="entry name" value="ABC2_membrane_3"/>
    <property type="match status" value="1"/>
</dbReference>
<keyword evidence="9" id="KW-1185">Reference proteome</keyword>
<dbReference type="InterPro" id="IPR051784">
    <property type="entry name" value="Nod_factor_ABC_transporter"/>
</dbReference>
<organism evidence="8 9">
    <name type="scientific">Tenggerimyces flavus</name>
    <dbReference type="NCBI Taxonomy" id="1708749"/>
    <lineage>
        <taxon>Bacteria</taxon>
        <taxon>Bacillati</taxon>
        <taxon>Actinomycetota</taxon>
        <taxon>Actinomycetes</taxon>
        <taxon>Propionibacteriales</taxon>
        <taxon>Nocardioidaceae</taxon>
        <taxon>Tenggerimyces</taxon>
    </lineage>
</organism>
<feature type="transmembrane region" description="Helical" evidence="6">
    <location>
        <begin position="106"/>
        <end position="130"/>
    </location>
</feature>
<evidence type="ECO:0000256" key="2">
    <source>
        <dbReference type="ARBA" id="ARBA00022692"/>
    </source>
</evidence>
<evidence type="ECO:0000256" key="6">
    <source>
        <dbReference type="SAM" id="Phobius"/>
    </source>
</evidence>
<evidence type="ECO:0000256" key="4">
    <source>
        <dbReference type="ARBA" id="ARBA00023136"/>
    </source>
</evidence>
<keyword evidence="3 6" id="KW-1133">Transmembrane helix</keyword>